<evidence type="ECO:0000313" key="11">
    <source>
        <dbReference type="Proteomes" id="UP000800035"/>
    </source>
</evidence>
<evidence type="ECO:0000256" key="7">
    <source>
        <dbReference type="ARBA" id="ARBA00022927"/>
    </source>
</evidence>
<dbReference type="AlphaFoldDB" id="A0A6A5TEF4"/>
<evidence type="ECO:0000256" key="4">
    <source>
        <dbReference type="ARBA" id="ARBA00022452"/>
    </source>
</evidence>
<keyword evidence="9" id="KW-0472">Membrane</keyword>
<evidence type="ECO:0000256" key="9">
    <source>
        <dbReference type="ARBA" id="ARBA00023136"/>
    </source>
</evidence>
<dbReference type="InterPro" id="IPR037930">
    <property type="entry name" value="Tom40"/>
</dbReference>
<dbReference type="Pfam" id="PF01459">
    <property type="entry name" value="Porin_3"/>
    <property type="match status" value="1"/>
</dbReference>
<dbReference type="GO" id="GO:0030150">
    <property type="term" value="P:protein import into mitochondrial matrix"/>
    <property type="evidence" value="ECO:0007669"/>
    <property type="project" value="InterPro"/>
</dbReference>
<dbReference type="GO" id="GO:0005741">
    <property type="term" value="C:mitochondrial outer membrane"/>
    <property type="evidence" value="ECO:0007669"/>
    <property type="project" value="UniProtKB-SubCell"/>
</dbReference>
<evidence type="ECO:0000313" key="10">
    <source>
        <dbReference type="EMBL" id="KAF1951195.1"/>
    </source>
</evidence>
<name>A0A6A5TEF4_9PLEO</name>
<keyword evidence="3" id="KW-0813">Transport</keyword>
<evidence type="ECO:0000256" key="6">
    <source>
        <dbReference type="ARBA" id="ARBA00022787"/>
    </source>
</evidence>
<dbReference type="GO" id="GO:0008320">
    <property type="term" value="F:protein transmembrane transporter activity"/>
    <property type="evidence" value="ECO:0007669"/>
    <property type="project" value="InterPro"/>
</dbReference>
<keyword evidence="4" id="KW-1134">Transmembrane beta strand</keyword>
<comment type="subcellular location">
    <subcellularLocation>
        <location evidence="1">Mitochondrion outer membrane</location>
        <topology evidence="1">Multi-pass membrane protein</topology>
    </subcellularLocation>
</comment>
<dbReference type="Gene3D" id="2.40.160.10">
    <property type="entry name" value="Porin"/>
    <property type="match status" value="1"/>
</dbReference>
<evidence type="ECO:0000256" key="2">
    <source>
        <dbReference type="ARBA" id="ARBA00010510"/>
    </source>
</evidence>
<dbReference type="InterPro" id="IPR023614">
    <property type="entry name" value="Porin_dom_sf"/>
</dbReference>
<sequence length="378" mass="40578">MSAPPVAPVAVPVPVPAPVDIEKKQAAVSDVLTQNGPFARLQNVYAAFLERREALGLSNPGTVENIGREVQRDVFLTNQSFSGLRAELTKVFSTAPMFQVSHALSMGSQAFPPYTYSAMYGSPKVFLQGNLDNDLTFSGRFNWRWTKALVTKTSVQLSPQGNMMSLENDYTGADFSASLKAINPSVLDGGITGMIMGSYLQAVTPSLSLGIDAFWTRPAMAYPPELNVSYAARYKAADWMACGQVIPDRGVLEASYWRRLSERVETGINCNLAFAGMGPGAPMAGMGAPQKEGNVTIGAKYDFRSSSFRAQIDNQGKVACLLEKMIAPPIRVTFSGEIDHKQNAAKLGLSVSIEAPDEAVMEQQEQAGAASVAGSIPF</sequence>
<gene>
    <name evidence="10" type="ORF">CC80DRAFT_496232</name>
</gene>
<keyword evidence="8" id="KW-0496">Mitochondrion</keyword>
<comment type="similarity">
    <text evidence="2">Belongs to the Tom40 family.</text>
</comment>
<organism evidence="10 11">
    <name type="scientific">Byssothecium circinans</name>
    <dbReference type="NCBI Taxonomy" id="147558"/>
    <lineage>
        <taxon>Eukaryota</taxon>
        <taxon>Fungi</taxon>
        <taxon>Dikarya</taxon>
        <taxon>Ascomycota</taxon>
        <taxon>Pezizomycotina</taxon>
        <taxon>Dothideomycetes</taxon>
        <taxon>Pleosporomycetidae</taxon>
        <taxon>Pleosporales</taxon>
        <taxon>Massarineae</taxon>
        <taxon>Massarinaceae</taxon>
        <taxon>Byssothecium</taxon>
    </lineage>
</organism>
<evidence type="ECO:0000256" key="5">
    <source>
        <dbReference type="ARBA" id="ARBA00022692"/>
    </source>
</evidence>
<keyword evidence="5" id="KW-0812">Transmembrane</keyword>
<evidence type="ECO:0008006" key="12">
    <source>
        <dbReference type="Google" id="ProtNLM"/>
    </source>
</evidence>
<proteinExistence type="inferred from homology"/>
<keyword evidence="11" id="KW-1185">Reference proteome</keyword>
<reference evidence="10" key="1">
    <citation type="journal article" date="2020" name="Stud. Mycol.">
        <title>101 Dothideomycetes genomes: a test case for predicting lifestyles and emergence of pathogens.</title>
        <authorList>
            <person name="Haridas S."/>
            <person name="Albert R."/>
            <person name="Binder M."/>
            <person name="Bloem J."/>
            <person name="Labutti K."/>
            <person name="Salamov A."/>
            <person name="Andreopoulos B."/>
            <person name="Baker S."/>
            <person name="Barry K."/>
            <person name="Bills G."/>
            <person name="Bluhm B."/>
            <person name="Cannon C."/>
            <person name="Castanera R."/>
            <person name="Culley D."/>
            <person name="Daum C."/>
            <person name="Ezra D."/>
            <person name="Gonzalez J."/>
            <person name="Henrissat B."/>
            <person name="Kuo A."/>
            <person name="Liang C."/>
            <person name="Lipzen A."/>
            <person name="Lutzoni F."/>
            <person name="Magnuson J."/>
            <person name="Mondo S."/>
            <person name="Nolan M."/>
            <person name="Ohm R."/>
            <person name="Pangilinan J."/>
            <person name="Park H.-J."/>
            <person name="Ramirez L."/>
            <person name="Alfaro M."/>
            <person name="Sun H."/>
            <person name="Tritt A."/>
            <person name="Yoshinaga Y."/>
            <person name="Zwiers L.-H."/>
            <person name="Turgeon B."/>
            <person name="Goodwin S."/>
            <person name="Spatafora J."/>
            <person name="Crous P."/>
            <person name="Grigoriev I."/>
        </authorList>
    </citation>
    <scope>NUCLEOTIDE SEQUENCE</scope>
    <source>
        <strain evidence="10">CBS 675.92</strain>
    </source>
</reference>
<dbReference type="OrthoDB" id="19656at2759"/>
<accession>A0A6A5TEF4</accession>
<dbReference type="Proteomes" id="UP000800035">
    <property type="component" value="Unassembled WGS sequence"/>
</dbReference>
<dbReference type="InterPro" id="IPR027246">
    <property type="entry name" value="Porin_Euk/Tom40"/>
</dbReference>
<keyword evidence="6" id="KW-1000">Mitochondrion outer membrane</keyword>
<evidence type="ECO:0000256" key="1">
    <source>
        <dbReference type="ARBA" id="ARBA00004374"/>
    </source>
</evidence>
<evidence type="ECO:0000256" key="3">
    <source>
        <dbReference type="ARBA" id="ARBA00022448"/>
    </source>
</evidence>
<dbReference type="EMBL" id="ML977019">
    <property type="protein sequence ID" value="KAF1951195.1"/>
    <property type="molecule type" value="Genomic_DNA"/>
</dbReference>
<dbReference type="PANTHER" id="PTHR10802">
    <property type="entry name" value="MITOCHONDRIAL IMPORT RECEPTOR SUBUNIT TOM40"/>
    <property type="match status" value="1"/>
</dbReference>
<keyword evidence="7" id="KW-0653">Protein transport</keyword>
<dbReference type="CDD" id="cd07305">
    <property type="entry name" value="Porin3_Tom40"/>
    <property type="match status" value="1"/>
</dbReference>
<evidence type="ECO:0000256" key="8">
    <source>
        <dbReference type="ARBA" id="ARBA00023128"/>
    </source>
</evidence>
<protein>
    <recommendedName>
        <fullName evidence="12">Mitochondrial import receptor subunit TOM40</fullName>
    </recommendedName>
</protein>